<feature type="transmembrane region" description="Helical" evidence="1">
    <location>
        <begin position="194"/>
        <end position="216"/>
    </location>
</feature>
<accession>A0A386JBY0</accession>
<evidence type="ECO:0000313" key="4">
    <source>
        <dbReference type="EMBL" id="AYD68684.1"/>
    </source>
</evidence>
<keyword evidence="1" id="KW-0812">Transmembrane</keyword>
<dbReference type="InterPro" id="IPR008756">
    <property type="entry name" value="Peptidase_M56"/>
</dbReference>
<feature type="domain" description="Putative peptidoglycan-binding" evidence="3">
    <location>
        <begin position="329"/>
        <end position="369"/>
    </location>
</feature>
<evidence type="ECO:0000259" key="3">
    <source>
        <dbReference type="Pfam" id="PF21398"/>
    </source>
</evidence>
<sequence>MNVLFENLLKTTLISSLGICILIILKTCIFKIFSKKFNYYIWLIILFRMLLFPVSCSIEFKTKTKESYTLIDNITNFNNNHPNKNLTLLFICIWIIGVIFYLARLLIKYVKFKNLIVDTSFEVEDENINSTYRELLSELNIKNNIPLRYTDELASPAGVGLFKPYIFLLDLPYDGENIYWILKHELTHFKHRDILIKFIVVFVKAIYWFNPFVYIMSKKIDSDCELCCDESVINECSSKQKKEYALTILRAIELNNLNKMGMLATEFTKTNLEIRIKSIGKRRGKRGIILAILIFIGSCFSFIDVNAQAPLKKKSLSENKTVVPSTGFSFETTDYTYATAPEHVRKLYEEKCKKIGEVPRDTDKIEIYNTDNTIE</sequence>
<protein>
    <submittedName>
        <fullName evidence="4">Beta-lactamase inducer</fullName>
    </submittedName>
</protein>
<evidence type="ECO:0000256" key="1">
    <source>
        <dbReference type="SAM" id="Phobius"/>
    </source>
</evidence>
<feature type="domain" description="Peptidase M56" evidence="2">
    <location>
        <begin position="8"/>
        <end position="279"/>
    </location>
</feature>
<dbReference type="EMBL" id="MG973074">
    <property type="protein sequence ID" value="AYD68684.1"/>
    <property type="molecule type" value="Genomic_DNA"/>
</dbReference>
<dbReference type="RefSeq" id="WP_102822216.1">
    <property type="nucleotide sequence ID" value="NZ_LJCL01000008.1"/>
</dbReference>
<dbReference type="InterPro" id="IPR052173">
    <property type="entry name" value="Beta-lactam_resp_regulator"/>
</dbReference>
<keyword evidence="1" id="KW-1133">Transmembrane helix</keyword>
<feature type="transmembrane region" description="Helical" evidence="1">
    <location>
        <begin position="287"/>
        <end position="307"/>
    </location>
</feature>
<feature type="transmembrane region" description="Helical" evidence="1">
    <location>
        <begin position="40"/>
        <end position="60"/>
    </location>
</feature>
<dbReference type="InterPro" id="IPR048807">
    <property type="entry name" value="PG-bd"/>
</dbReference>
<dbReference type="Pfam" id="PF21398">
    <property type="entry name" value="PG_binding_5"/>
    <property type="match status" value="1"/>
</dbReference>
<dbReference type="Pfam" id="PF05569">
    <property type="entry name" value="Peptidase_M56"/>
    <property type="match status" value="1"/>
</dbReference>
<keyword evidence="4" id="KW-0614">Plasmid</keyword>
<geneLocation type="plasmid" evidence="4">
    <name>pHSJD-312</name>
</geneLocation>
<dbReference type="CDD" id="cd07341">
    <property type="entry name" value="M56_BlaR1_MecR1_like"/>
    <property type="match status" value="1"/>
</dbReference>
<evidence type="ECO:0000259" key="2">
    <source>
        <dbReference type="Pfam" id="PF05569"/>
    </source>
</evidence>
<keyword evidence="1" id="KW-0472">Membrane</keyword>
<name>A0A386JBY0_CLODI</name>
<dbReference type="PANTHER" id="PTHR34978">
    <property type="entry name" value="POSSIBLE SENSOR-TRANSDUCER PROTEIN BLAR"/>
    <property type="match status" value="1"/>
</dbReference>
<proteinExistence type="predicted"/>
<feature type="transmembrane region" description="Helical" evidence="1">
    <location>
        <begin position="86"/>
        <end position="107"/>
    </location>
</feature>
<organism evidence="4">
    <name type="scientific">Clostridioides difficile</name>
    <name type="common">Peptoclostridium difficile</name>
    <dbReference type="NCBI Taxonomy" id="1496"/>
    <lineage>
        <taxon>Bacteria</taxon>
        <taxon>Bacillati</taxon>
        <taxon>Bacillota</taxon>
        <taxon>Clostridia</taxon>
        <taxon>Peptostreptococcales</taxon>
        <taxon>Peptostreptococcaceae</taxon>
        <taxon>Clostridioides</taxon>
    </lineage>
</organism>
<feature type="transmembrane region" description="Helical" evidence="1">
    <location>
        <begin position="12"/>
        <end position="33"/>
    </location>
</feature>
<gene>
    <name evidence="4" type="ORF">pHSJD-312_00063</name>
</gene>
<reference evidence="4" key="1">
    <citation type="journal article" date="2018" name="Sci. Rep.">
        <title>Novel Clade C-I Clostridium difficile strains escape diagnostic tests, differ in pathogenicity potential and carry toxins on extrachromosomal elements.</title>
        <authorList>
            <person name="Ramirez-Vargas G."/>
            <person name="Lopez-Urena D."/>
            <person name="Badilla A."/>
            <person name="Orozco-Aguilar J."/>
            <person name="Murillo T."/>
            <person name="Rojas P."/>
            <person name="Riedel T."/>
            <person name="Overmann J."/>
            <person name="Gonzalez G."/>
            <person name="Chaves-Olarte E."/>
            <person name="Quesada-Gomez C."/>
            <person name="Rodriguez C."/>
        </authorList>
    </citation>
    <scope>NUCLEOTIDE SEQUENCE</scope>
    <source>
        <strain evidence="4">HSJD-312</strain>
        <plasmid evidence="4">pHSJD-312</plasmid>
    </source>
</reference>
<dbReference type="PANTHER" id="PTHR34978:SF3">
    <property type="entry name" value="SLR0241 PROTEIN"/>
    <property type="match status" value="1"/>
</dbReference>
<dbReference type="AlphaFoldDB" id="A0A386JBY0"/>